<evidence type="ECO:0000313" key="2">
    <source>
        <dbReference type="Proteomes" id="UP000268007"/>
    </source>
</evidence>
<sequence>MKYIYPNPKKGIFLFTLLIILLTGAQGFAQLIYQPYSYQFYQKLNKNVYSPQSAQHTALKPYFIADSSSVRNQYDSLMLNNVDNSKKSWLNHVLFTGHVAEVKNKDYTFYLDYITDFGFGREFNDSRSTNINTRGYQIGGTIGSKFFFYTSGFENQGKFANYVTNYITKTGMIPSQSYDRTANGNSQVKGSSDWSYTTAMLGFAPNKHISIALGQDKIFIGDGYRSVLISDYAPAYPLLRFSIDLGKHVQYTAIWAYMDNQQAPRFDNNPSGADYRRTWAAFHYIDWNITNRASLGFFNALIAAETDDQGNRHGFDVNYVNPIFFMRSLGPSSSIPDHTLAGFNAKYKVFDKTTVYGQLMFDQSPSTGNTGARNAFQIGFRGADLLKVNSLNYLFEYNTASPYTYSSQYPIVNYSQFNEPLAHPFGANFKEVLGIMNYTIGRFDLQGQLNYAKYGLNTATVNYGKDITIADNALLPASNTGTGQGIATTLKYAEGTVAYVLNPKYNLRLEIGAVLRQETNALTDTKTTLVTFGLRSSFRNLYHDF</sequence>
<comment type="caution">
    <text evidence="1">The sequence shown here is derived from an EMBL/GenBank/DDBJ whole genome shotgun (WGS) entry which is preliminary data.</text>
</comment>
<dbReference type="AlphaFoldDB" id="A0A495J942"/>
<proteinExistence type="predicted"/>
<protein>
    <recommendedName>
        <fullName evidence="3">Protein involved in gliding motility RemB</fullName>
    </recommendedName>
</protein>
<organism evidence="1 2">
    <name type="scientific">Mucilaginibacter gracilis</name>
    <dbReference type="NCBI Taxonomy" id="423350"/>
    <lineage>
        <taxon>Bacteria</taxon>
        <taxon>Pseudomonadati</taxon>
        <taxon>Bacteroidota</taxon>
        <taxon>Sphingobacteriia</taxon>
        <taxon>Sphingobacteriales</taxon>
        <taxon>Sphingobacteriaceae</taxon>
        <taxon>Mucilaginibacter</taxon>
    </lineage>
</organism>
<dbReference type="OrthoDB" id="9808260at2"/>
<dbReference type="RefSeq" id="WP_121201025.1">
    <property type="nucleotide sequence ID" value="NZ_RBKU01000001.1"/>
</dbReference>
<evidence type="ECO:0008006" key="3">
    <source>
        <dbReference type="Google" id="ProtNLM"/>
    </source>
</evidence>
<dbReference type="Proteomes" id="UP000268007">
    <property type="component" value="Unassembled WGS sequence"/>
</dbReference>
<reference evidence="1 2" key="1">
    <citation type="submission" date="2018-10" db="EMBL/GenBank/DDBJ databases">
        <title>Genomic Encyclopedia of Archaeal and Bacterial Type Strains, Phase II (KMG-II): from individual species to whole genera.</title>
        <authorList>
            <person name="Goeker M."/>
        </authorList>
    </citation>
    <scope>NUCLEOTIDE SEQUENCE [LARGE SCALE GENOMIC DNA]</scope>
    <source>
        <strain evidence="1 2">DSM 18602</strain>
    </source>
</reference>
<name>A0A495J942_9SPHI</name>
<keyword evidence="2" id="KW-1185">Reference proteome</keyword>
<accession>A0A495J942</accession>
<gene>
    <name evidence="1" type="ORF">BDD43_5254</name>
</gene>
<evidence type="ECO:0000313" key="1">
    <source>
        <dbReference type="EMBL" id="RKR84998.1"/>
    </source>
</evidence>
<dbReference type="EMBL" id="RBKU01000001">
    <property type="protein sequence ID" value="RKR84998.1"/>
    <property type="molecule type" value="Genomic_DNA"/>
</dbReference>